<dbReference type="Proteomes" id="UP001432011">
    <property type="component" value="Chromosome"/>
</dbReference>
<keyword evidence="2" id="KW-1185">Reference proteome</keyword>
<reference evidence="1" key="1">
    <citation type="submission" date="2022-10" db="EMBL/GenBank/DDBJ databases">
        <title>The complete genomes of actinobacterial strains from the NBC collection.</title>
        <authorList>
            <person name="Joergensen T.S."/>
            <person name="Alvarez Arevalo M."/>
            <person name="Sterndorff E.B."/>
            <person name="Faurdal D."/>
            <person name="Vuksanovic O."/>
            <person name="Mourched A.-S."/>
            <person name="Charusanti P."/>
            <person name="Shaw S."/>
            <person name="Blin K."/>
            <person name="Weber T."/>
        </authorList>
    </citation>
    <scope>NUCLEOTIDE SEQUENCE</scope>
    <source>
        <strain evidence="1">NBC_00254</strain>
    </source>
</reference>
<dbReference type="EMBL" id="CP108085">
    <property type="protein sequence ID" value="WUP75455.1"/>
    <property type="molecule type" value="Genomic_DNA"/>
</dbReference>
<evidence type="ECO:0008006" key="3">
    <source>
        <dbReference type="Google" id="ProtNLM"/>
    </source>
</evidence>
<evidence type="ECO:0000313" key="2">
    <source>
        <dbReference type="Proteomes" id="UP001432011"/>
    </source>
</evidence>
<gene>
    <name evidence="1" type="ORF">OG913_00005</name>
</gene>
<proteinExistence type="predicted"/>
<evidence type="ECO:0000313" key="1">
    <source>
        <dbReference type="EMBL" id="WUP75455.1"/>
    </source>
</evidence>
<dbReference type="RefSeq" id="WP_328709536.1">
    <property type="nucleotide sequence ID" value="NZ_CP108085.1"/>
</dbReference>
<organism evidence="1 2">
    <name type="scientific">Microbispora hainanensis</name>
    <dbReference type="NCBI Taxonomy" id="568844"/>
    <lineage>
        <taxon>Bacteria</taxon>
        <taxon>Bacillati</taxon>
        <taxon>Actinomycetota</taxon>
        <taxon>Actinomycetes</taxon>
        <taxon>Streptosporangiales</taxon>
        <taxon>Streptosporangiaceae</taxon>
        <taxon>Microbispora</taxon>
    </lineage>
</organism>
<sequence>MNIAALVCYKPGERSRLIYRLHVYRGRKGEPKTFGWMDYRDLILHAHAQLGAPIVLVWDNLNLHQPDFVMSEPAFPVVASSGAGLVVSSVSGPGEGVTEGKGDRGGQACQQTADFCWCEADQAAWTFGACAAVTAR</sequence>
<accession>A0ABZ1SUK2</accession>
<protein>
    <recommendedName>
        <fullName evidence="3">Tc1-like transposase DDE domain-containing protein</fullName>
    </recommendedName>
</protein>
<name>A0ABZ1SUK2_9ACTN</name>